<feature type="compositionally biased region" description="Polar residues" evidence="1">
    <location>
        <begin position="54"/>
        <end position="63"/>
    </location>
</feature>
<dbReference type="EMBL" id="ACSB01000008">
    <property type="protein sequence ID" value="EHB88004.1"/>
    <property type="molecule type" value="Genomic_DNA"/>
</dbReference>
<dbReference type="AntiFam" id="ANF00057">
    <property type="entry name" value="Translation of E. coli type CRISPR repeat"/>
</dbReference>
<feature type="compositionally biased region" description="Basic residues" evidence="1">
    <location>
        <begin position="64"/>
        <end position="78"/>
    </location>
</feature>
<evidence type="ECO:0000313" key="3">
    <source>
        <dbReference type="Proteomes" id="UP000004897"/>
    </source>
</evidence>
<proteinExistence type="predicted"/>
<evidence type="ECO:0000256" key="1">
    <source>
        <dbReference type="SAM" id="MobiDB-lite"/>
    </source>
</evidence>
<sequence>MARAAHPRSRGEHWDINSRIWGRPGSSPLARGTLGGIVSVGNRARLIPARAGNTPWSDSSHSRMSAHPRSRGEHHHQRSLTLADVGSSPLARGTLSRSCYRMKILRLIPARAGNTHPGPKRSYLKSAHPRSRGEHALSSQKEDYPGGSSPPVLGTRHPILSQPSRARLIPARAGNTKQVPAAASGARAHPRSRGDHVIAGENFGITTGSSPLARGAPVTRLTRNHNRRLIPARAGNTQTLPPSSIRRAAHPRSRGEHD</sequence>
<feature type="region of interest" description="Disordered" evidence="1">
    <location>
        <begin position="50"/>
        <end position="85"/>
    </location>
</feature>
<accession>G5ES67</accession>
<feature type="compositionally biased region" description="Basic and acidic residues" evidence="1">
    <location>
        <begin position="131"/>
        <end position="144"/>
    </location>
</feature>
<feature type="region of interest" description="Disordered" evidence="1">
    <location>
        <begin position="111"/>
        <end position="158"/>
    </location>
</feature>
<dbReference type="AntiFam" id="ANF00006">
    <property type="entry name" value="Translation of CRISPR region"/>
</dbReference>
<feature type="compositionally biased region" description="Basic residues" evidence="1">
    <location>
        <begin position="118"/>
        <end position="130"/>
    </location>
</feature>
<name>G5ES67_9MICC</name>
<dbReference type="AlphaFoldDB" id="G5ES67"/>
<comment type="caution">
    <text evidence="2">The sequence shown here is derived from an EMBL/GenBank/DDBJ whole genome shotgun (WGS) entry which is preliminary data.</text>
</comment>
<reference evidence="2 3" key="1">
    <citation type="submission" date="2011-08" db="EMBL/GenBank/DDBJ databases">
        <title>The Genome Sequence of Rothia mucilaginosa M508.</title>
        <authorList>
            <consortium name="The Broad Institute Genome Sequencing Platform"/>
            <consortium name="The Broad Institute Genome Sequencing Center for Infectious Disease"/>
            <person name="Earl A."/>
            <person name="Ward D."/>
            <person name="Feldgarden M."/>
            <person name="Gevers D."/>
            <person name="Sibley C.D."/>
            <person name="Field T.R."/>
            <person name="Grinwis M."/>
            <person name="Eshaghurshan C.S."/>
            <person name="Surette M.G."/>
            <person name="Young S.K."/>
            <person name="Zeng Q."/>
            <person name="Gargeya S."/>
            <person name="Fitzgerald M."/>
            <person name="Haas B."/>
            <person name="Abouelleil A."/>
            <person name="Alvarado L."/>
            <person name="Arachchi H.M."/>
            <person name="Berlin A."/>
            <person name="Brown A."/>
            <person name="Chapman S.B."/>
            <person name="Chen Z."/>
            <person name="Dunbar C."/>
            <person name="Freedman E."/>
            <person name="Gearin G."/>
            <person name="Gellesch M."/>
            <person name="Goldberg J."/>
            <person name="Griggs A."/>
            <person name="Gujja S."/>
            <person name="Heiman D."/>
            <person name="Howarth C."/>
            <person name="Larson L."/>
            <person name="Lui A."/>
            <person name="MacDonald P.J.P."/>
            <person name="Montmayeur A."/>
            <person name="Murphy C."/>
            <person name="Neiman D."/>
            <person name="Pearson M."/>
            <person name="Priest M."/>
            <person name="Roberts A."/>
            <person name="Saif S."/>
            <person name="Shea T."/>
            <person name="Shenoy N."/>
            <person name="Sisk P."/>
            <person name="Stolte C."/>
            <person name="Sykes S."/>
            <person name="Wortman J."/>
            <person name="Nusbaum C."/>
            <person name="Birren B."/>
        </authorList>
    </citation>
    <scope>NUCLEOTIDE SEQUENCE [LARGE SCALE GENOMIC DNA]</scope>
    <source>
        <strain evidence="2 3">M508</strain>
    </source>
</reference>
<protein>
    <submittedName>
        <fullName evidence="2">Uncharacterized protein</fullName>
    </submittedName>
</protein>
<gene>
    <name evidence="2" type="ORF">HMPREF0737_01127</name>
</gene>
<organism evidence="2 3">
    <name type="scientific">Rothia mucilaginosa M508</name>
    <dbReference type="NCBI Taxonomy" id="563033"/>
    <lineage>
        <taxon>Bacteria</taxon>
        <taxon>Bacillati</taxon>
        <taxon>Actinomycetota</taxon>
        <taxon>Actinomycetes</taxon>
        <taxon>Micrococcales</taxon>
        <taxon>Micrococcaceae</taxon>
        <taxon>Rothia</taxon>
    </lineage>
</organism>
<dbReference type="Proteomes" id="UP000004897">
    <property type="component" value="Unassembled WGS sequence"/>
</dbReference>
<dbReference type="HOGENOM" id="CLU_072989_0_2_11"/>
<feature type="region of interest" description="Disordered" evidence="1">
    <location>
        <begin position="171"/>
        <end position="258"/>
    </location>
</feature>
<evidence type="ECO:0000313" key="2">
    <source>
        <dbReference type="EMBL" id="EHB88004.1"/>
    </source>
</evidence>